<evidence type="ECO:0000313" key="5">
    <source>
        <dbReference type="EMBL" id="CAG8461430.1"/>
    </source>
</evidence>
<sequence>MAKKFFSQLSHDLTKLLSDTKFCDVTIVVGKAPDTKSFRAHSLILYYRSPYFRRELSNPSFNSVSKKFKFNISVEVFETLLMYIYNGTIMLEDKSGSEIFRILLATEKLGLYEIIMYLQQLLIDSHVDWLKRHIETVNRASFRNDHFQVLQQFCTTNVPEKVLSAINFDSISENAMISLLKRDHFGMDEVQMWDHVLKWGLTQNPTLSTMDPTKWTDNDFKALQASLQQFLPLIGFHEMTEQQFFEKVSPFSKIFEPRAFEELVQYFMLSDDDVSSVNISDLSPSIKYPSLNSMVTYVDSCILSTKHAALIAIWIRQVEQTVTPSSPIHQEATKIPYNPYANHVCQCLITLCNDSQRDFILNLIGHKVPQLARDAHGNYVLQCLIKNITTKGQAIRLISYLAKDVKSLIVDSYGNFVLQKTIEFWPAELTQFIYHGVCENILDAACDIHGCFVVKKCFEYGTYLQKSLVQSAIAANTLILSQNFTGRIVLQYVLNVGEPLYFEAIKKKLQETRFETFVKEPDYHIQKSR</sequence>
<dbReference type="AlphaFoldDB" id="A0A9N8Z168"/>
<evidence type="ECO:0000256" key="1">
    <source>
        <dbReference type="ARBA" id="ARBA00022737"/>
    </source>
</evidence>
<feature type="repeat" description="Pumilio" evidence="2">
    <location>
        <begin position="362"/>
        <end position="399"/>
    </location>
</feature>
<keyword evidence="6" id="KW-1185">Reference proteome</keyword>
<dbReference type="SMART" id="SM00025">
    <property type="entry name" value="Pumilio"/>
    <property type="match status" value="5"/>
</dbReference>
<evidence type="ECO:0000259" key="4">
    <source>
        <dbReference type="PROSITE" id="PS50303"/>
    </source>
</evidence>
<feature type="domain" description="BTB" evidence="3">
    <location>
        <begin position="23"/>
        <end position="93"/>
    </location>
</feature>
<feature type="domain" description="PUM-HD" evidence="4">
    <location>
        <begin position="259"/>
        <end position="529"/>
    </location>
</feature>
<dbReference type="InterPro" id="IPR016024">
    <property type="entry name" value="ARM-type_fold"/>
</dbReference>
<dbReference type="InterPro" id="IPR033133">
    <property type="entry name" value="PUM-HD"/>
</dbReference>
<dbReference type="GO" id="GO:0010608">
    <property type="term" value="P:post-transcriptional regulation of gene expression"/>
    <property type="evidence" value="ECO:0007669"/>
    <property type="project" value="TreeGrafter"/>
</dbReference>
<dbReference type="CDD" id="cd18186">
    <property type="entry name" value="BTB_POZ_ZBTB_KLHL-like"/>
    <property type="match status" value="1"/>
</dbReference>
<dbReference type="InterPro" id="IPR001313">
    <property type="entry name" value="Pumilio_RNA-bd_rpt"/>
</dbReference>
<evidence type="ECO:0000256" key="2">
    <source>
        <dbReference type="PROSITE-ProRule" id="PRU00317"/>
    </source>
</evidence>
<dbReference type="SUPFAM" id="SSF54695">
    <property type="entry name" value="POZ domain"/>
    <property type="match status" value="1"/>
</dbReference>
<comment type="caution">
    <text evidence="5">The sequence shown here is derived from an EMBL/GenBank/DDBJ whole genome shotgun (WGS) entry which is preliminary data.</text>
</comment>
<dbReference type="PANTHER" id="PTHR12537:SF13">
    <property type="entry name" value="PUMILIO HOMOLOGY DOMAIN FAMILY MEMBER 4"/>
    <property type="match status" value="1"/>
</dbReference>
<dbReference type="Gene3D" id="1.25.10.10">
    <property type="entry name" value="Leucine-rich Repeat Variant"/>
    <property type="match status" value="1"/>
</dbReference>
<dbReference type="EMBL" id="CAJVQA010000193">
    <property type="protein sequence ID" value="CAG8461430.1"/>
    <property type="molecule type" value="Genomic_DNA"/>
</dbReference>
<dbReference type="PROSITE" id="PS50303">
    <property type="entry name" value="PUM_HD"/>
    <property type="match status" value="1"/>
</dbReference>
<dbReference type="SUPFAM" id="SSF48371">
    <property type="entry name" value="ARM repeat"/>
    <property type="match status" value="1"/>
</dbReference>
<dbReference type="InterPro" id="IPR000210">
    <property type="entry name" value="BTB/POZ_dom"/>
</dbReference>
<dbReference type="Gene3D" id="3.30.710.10">
    <property type="entry name" value="Potassium Channel Kv1.1, Chain A"/>
    <property type="match status" value="1"/>
</dbReference>
<reference evidence="5" key="1">
    <citation type="submission" date="2021-06" db="EMBL/GenBank/DDBJ databases">
        <authorList>
            <person name="Kallberg Y."/>
            <person name="Tangrot J."/>
            <person name="Rosling A."/>
        </authorList>
    </citation>
    <scope>NUCLEOTIDE SEQUENCE</scope>
    <source>
        <strain evidence="5">FL966</strain>
    </source>
</reference>
<evidence type="ECO:0000313" key="6">
    <source>
        <dbReference type="Proteomes" id="UP000789759"/>
    </source>
</evidence>
<dbReference type="OrthoDB" id="2017782at2759"/>
<dbReference type="GO" id="GO:0003729">
    <property type="term" value="F:mRNA binding"/>
    <property type="evidence" value="ECO:0007669"/>
    <property type="project" value="TreeGrafter"/>
</dbReference>
<proteinExistence type="predicted"/>
<organism evidence="5 6">
    <name type="scientific">Cetraspora pellucida</name>
    <dbReference type="NCBI Taxonomy" id="1433469"/>
    <lineage>
        <taxon>Eukaryota</taxon>
        <taxon>Fungi</taxon>
        <taxon>Fungi incertae sedis</taxon>
        <taxon>Mucoromycota</taxon>
        <taxon>Glomeromycotina</taxon>
        <taxon>Glomeromycetes</taxon>
        <taxon>Diversisporales</taxon>
        <taxon>Gigasporaceae</taxon>
        <taxon>Cetraspora</taxon>
    </lineage>
</organism>
<dbReference type="Proteomes" id="UP000789759">
    <property type="component" value="Unassembled WGS sequence"/>
</dbReference>
<name>A0A9N8Z168_9GLOM</name>
<protein>
    <submittedName>
        <fullName evidence="5">15454_t:CDS:1</fullName>
    </submittedName>
</protein>
<evidence type="ECO:0000259" key="3">
    <source>
        <dbReference type="PROSITE" id="PS50097"/>
    </source>
</evidence>
<dbReference type="PANTHER" id="PTHR12537">
    <property type="entry name" value="RNA BINDING PROTEIN PUMILIO-RELATED"/>
    <property type="match status" value="1"/>
</dbReference>
<dbReference type="GO" id="GO:0005737">
    <property type="term" value="C:cytoplasm"/>
    <property type="evidence" value="ECO:0007669"/>
    <property type="project" value="TreeGrafter"/>
</dbReference>
<dbReference type="Pfam" id="PF00806">
    <property type="entry name" value="PUF"/>
    <property type="match status" value="4"/>
</dbReference>
<accession>A0A9N8Z168</accession>
<dbReference type="InterPro" id="IPR011333">
    <property type="entry name" value="SKP1/BTB/POZ_sf"/>
</dbReference>
<dbReference type="SMART" id="SM00225">
    <property type="entry name" value="BTB"/>
    <property type="match status" value="1"/>
</dbReference>
<dbReference type="PROSITE" id="PS50302">
    <property type="entry name" value="PUM"/>
    <property type="match status" value="2"/>
</dbReference>
<keyword evidence="1" id="KW-0677">Repeat</keyword>
<feature type="repeat" description="Pumilio" evidence="2">
    <location>
        <begin position="400"/>
        <end position="435"/>
    </location>
</feature>
<dbReference type="InterPro" id="IPR011989">
    <property type="entry name" value="ARM-like"/>
</dbReference>
<dbReference type="PROSITE" id="PS50097">
    <property type="entry name" value="BTB"/>
    <property type="match status" value="1"/>
</dbReference>
<dbReference type="Pfam" id="PF00651">
    <property type="entry name" value="BTB"/>
    <property type="match status" value="1"/>
</dbReference>
<gene>
    <name evidence="5" type="ORF">CPELLU_LOCUS640</name>
</gene>